<accession>A0A2T5J7Q6</accession>
<dbReference type="RefSeq" id="WP_107829014.1">
    <property type="nucleotide sequence ID" value="NZ_QAOQ01000005.1"/>
</dbReference>
<dbReference type="OrthoDB" id="593981at2"/>
<reference evidence="1 2" key="1">
    <citation type="submission" date="2018-04" db="EMBL/GenBank/DDBJ databases">
        <title>Genomic Encyclopedia of Archaeal and Bacterial Type Strains, Phase II (KMG-II): from individual species to whole genera.</title>
        <authorList>
            <person name="Goeker M."/>
        </authorList>
    </citation>
    <scope>NUCLEOTIDE SEQUENCE [LARGE SCALE GENOMIC DNA]</scope>
    <source>
        <strain evidence="1 2">DSM 26809</strain>
    </source>
</reference>
<dbReference type="Proteomes" id="UP000244168">
    <property type="component" value="Unassembled WGS sequence"/>
</dbReference>
<dbReference type="InterPro" id="IPR019238">
    <property type="entry name" value="AbiEi_2"/>
</dbReference>
<sequence>MNNDLQILNEGIQKLAKLTGMGTAFKTTGDPAHQDAGYDGILYLKSGAYEAQFLADIRYELRQSKVFTVAKPFKTDRPLLIVARYIPKPLKLEFRENGINYLEASGNCFIHTEGLYILINDQQVTETRVPAQGKLWRSSGLKFLFSIITEPGLLNAPYRAIADHAQIALGTIGGLLDELKQEQFLKETGQTTGPKYLLEGQERLIQRWSDYFMANLRPKLTEGRFSFIDSSANKYWKNKGDHNIQWGGENGGHLLTGFLHPERHTLYSDLPKTEIMRKLLLKPDPDGNVELLKPFWRLDPNPERGPNSAPPLVVYAELSTNFDSRNRETAKRIKADYFE</sequence>
<name>A0A2T5J7Q6_9SPHI</name>
<evidence type="ECO:0000313" key="1">
    <source>
        <dbReference type="EMBL" id="PTQ95498.1"/>
    </source>
</evidence>
<protein>
    <submittedName>
        <fullName evidence="1">Uncharacterized protein</fullName>
    </submittedName>
</protein>
<dbReference type="EMBL" id="QAOQ01000005">
    <property type="protein sequence ID" value="PTQ95498.1"/>
    <property type="molecule type" value="Genomic_DNA"/>
</dbReference>
<organism evidence="1 2">
    <name type="scientific">Mucilaginibacter yixingensis</name>
    <dbReference type="NCBI Taxonomy" id="1295612"/>
    <lineage>
        <taxon>Bacteria</taxon>
        <taxon>Pseudomonadati</taxon>
        <taxon>Bacteroidota</taxon>
        <taxon>Sphingobacteriia</taxon>
        <taxon>Sphingobacteriales</taxon>
        <taxon>Sphingobacteriaceae</taxon>
        <taxon>Mucilaginibacter</taxon>
    </lineage>
</organism>
<dbReference type="Pfam" id="PF09952">
    <property type="entry name" value="AbiEi_2"/>
    <property type="match status" value="1"/>
</dbReference>
<gene>
    <name evidence="1" type="ORF">C8P68_1053</name>
</gene>
<keyword evidence="2" id="KW-1185">Reference proteome</keyword>
<dbReference type="AlphaFoldDB" id="A0A2T5J7Q6"/>
<comment type="caution">
    <text evidence="1">The sequence shown here is derived from an EMBL/GenBank/DDBJ whole genome shotgun (WGS) entry which is preliminary data.</text>
</comment>
<evidence type="ECO:0000313" key="2">
    <source>
        <dbReference type="Proteomes" id="UP000244168"/>
    </source>
</evidence>
<proteinExistence type="predicted"/>